<dbReference type="CDD" id="cd02440">
    <property type="entry name" value="AdoMet_MTases"/>
    <property type="match status" value="1"/>
</dbReference>
<dbReference type="AlphaFoldDB" id="A0A918KF46"/>
<proteinExistence type="predicted"/>
<accession>A0A918KF46</accession>
<keyword evidence="2" id="KW-0808">Transferase</keyword>
<organism evidence="4 5">
    <name type="scientific">Saccharospirillum salsuginis</name>
    <dbReference type="NCBI Taxonomy" id="418750"/>
    <lineage>
        <taxon>Bacteria</taxon>
        <taxon>Pseudomonadati</taxon>
        <taxon>Pseudomonadota</taxon>
        <taxon>Gammaproteobacteria</taxon>
        <taxon>Oceanospirillales</taxon>
        <taxon>Saccharospirillaceae</taxon>
        <taxon>Saccharospirillum</taxon>
    </lineage>
</organism>
<dbReference type="InterPro" id="IPR029063">
    <property type="entry name" value="SAM-dependent_MTases_sf"/>
</dbReference>
<evidence type="ECO:0000313" key="5">
    <source>
        <dbReference type="Proteomes" id="UP000626148"/>
    </source>
</evidence>
<keyword evidence="3" id="KW-0949">S-adenosyl-L-methionine</keyword>
<keyword evidence="5" id="KW-1185">Reference proteome</keyword>
<dbReference type="EMBL" id="BMXR01000007">
    <property type="protein sequence ID" value="GGX60962.1"/>
    <property type="molecule type" value="Genomic_DNA"/>
</dbReference>
<evidence type="ECO:0000256" key="1">
    <source>
        <dbReference type="ARBA" id="ARBA00022603"/>
    </source>
</evidence>
<dbReference type="GO" id="GO:0008168">
    <property type="term" value="F:methyltransferase activity"/>
    <property type="evidence" value="ECO:0007669"/>
    <property type="project" value="UniProtKB-KW"/>
</dbReference>
<evidence type="ECO:0000256" key="3">
    <source>
        <dbReference type="ARBA" id="ARBA00022691"/>
    </source>
</evidence>
<protein>
    <submittedName>
        <fullName evidence="4">tRNA 5-carboxymethoxyuridine methyltransferase</fullName>
    </submittedName>
</protein>
<reference evidence="4" key="2">
    <citation type="submission" date="2020-09" db="EMBL/GenBank/DDBJ databases">
        <authorList>
            <person name="Sun Q."/>
            <person name="Kim S."/>
        </authorList>
    </citation>
    <scope>NUCLEOTIDE SEQUENCE</scope>
    <source>
        <strain evidence="4">KCTC 22169</strain>
    </source>
</reference>
<name>A0A918KF46_9GAMM</name>
<evidence type="ECO:0000313" key="4">
    <source>
        <dbReference type="EMBL" id="GGX60962.1"/>
    </source>
</evidence>
<dbReference type="Proteomes" id="UP000626148">
    <property type="component" value="Unassembled WGS sequence"/>
</dbReference>
<dbReference type="RefSeq" id="WP_189610314.1">
    <property type="nucleotide sequence ID" value="NZ_BMXR01000007.1"/>
</dbReference>
<sequence>MSYISFEHMADRFESQIYGTLKGRVRQAVLWDLYQRHWLPRASSQTRVLDAGGGLGQMSGWLLEQGLAVDYFDVSGEMVERTRELLHTGPGGERFRASRASMLDFEPGRIYDLVVIHAVLEWLSDPREALERVFDWIAPGGYLGLMVYNRHMLALRNLMRGNLDKVKDDRLGGDGRGLTPISPMVPSDVRHWLEQGGFEVTVQAGVRSFTDLTDPVVLSWYDEADVIEMEKRLCEQAPYRDMARYVWFLARKR</sequence>
<dbReference type="SUPFAM" id="SSF53335">
    <property type="entry name" value="S-adenosyl-L-methionine-dependent methyltransferases"/>
    <property type="match status" value="1"/>
</dbReference>
<reference evidence="4" key="1">
    <citation type="journal article" date="2014" name="Int. J. Syst. Evol. Microbiol.">
        <title>Complete genome sequence of Corynebacterium casei LMG S-19264T (=DSM 44701T), isolated from a smear-ripened cheese.</title>
        <authorList>
            <consortium name="US DOE Joint Genome Institute (JGI-PGF)"/>
            <person name="Walter F."/>
            <person name="Albersmeier A."/>
            <person name="Kalinowski J."/>
            <person name="Ruckert C."/>
        </authorList>
    </citation>
    <scope>NUCLEOTIDE SEQUENCE</scope>
    <source>
        <strain evidence="4">KCTC 22169</strain>
    </source>
</reference>
<dbReference type="GO" id="GO:0032259">
    <property type="term" value="P:methylation"/>
    <property type="evidence" value="ECO:0007669"/>
    <property type="project" value="UniProtKB-KW"/>
</dbReference>
<dbReference type="PANTHER" id="PTHR43464:SF19">
    <property type="entry name" value="UBIQUINONE BIOSYNTHESIS O-METHYLTRANSFERASE, MITOCHONDRIAL"/>
    <property type="match status" value="1"/>
</dbReference>
<dbReference type="PANTHER" id="PTHR43464">
    <property type="entry name" value="METHYLTRANSFERASE"/>
    <property type="match status" value="1"/>
</dbReference>
<dbReference type="Gene3D" id="3.40.50.150">
    <property type="entry name" value="Vaccinia Virus protein VP39"/>
    <property type="match status" value="1"/>
</dbReference>
<comment type="caution">
    <text evidence="4">The sequence shown here is derived from an EMBL/GenBank/DDBJ whole genome shotgun (WGS) entry which is preliminary data.</text>
</comment>
<dbReference type="Pfam" id="PF13489">
    <property type="entry name" value="Methyltransf_23"/>
    <property type="match status" value="1"/>
</dbReference>
<keyword evidence="1 4" id="KW-0489">Methyltransferase</keyword>
<gene>
    <name evidence="4" type="primary">cmoM</name>
    <name evidence="4" type="ORF">GCM10007392_31230</name>
</gene>
<evidence type="ECO:0000256" key="2">
    <source>
        <dbReference type="ARBA" id="ARBA00022679"/>
    </source>
</evidence>